<comment type="caution">
    <text evidence="1">The sequence shown here is derived from an EMBL/GenBank/DDBJ whole genome shotgun (WGS) entry which is preliminary data.</text>
</comment>
<evidence type="ECO:0000313" key="1">
    <source>
        <dbReference type="EMBL" id="KAK6324807.1"/>
    </source>
</evidence>
<name>A0AAN8MDW6_9TELE</name>
<feature type="non-terminal residue" evidence="1">
    <location>
        <position position="182"/>
    </location>
</feature>
<dbReference type="Proteomes" id="UP001356427">
    <property type="component" value="Unassembled WGS sequence"/>
</dbReference>
<keyword evidence="2" id="KW-1185">Reference proteome</keyword>
<gene>
    <name evidence="1" type="ORF">J4Q44_G00041490</name>
</gene>
<evidence type="ECO:0000313" key="2">
    <source>
        <dbReference type="Proteomes" id="UP001356427"/>
    </source>
</evidence>
<dbReference type="AlphaFoldDB" id="A0AAN8MDW6"/>
<dbReference type="EMBL" id="JAGTTL010000003">
    <property type="protein sequence ID" value="KAK6324807.1"/>
    <property type="molecule type" value="Genomic_DNA"/>
</dbReference>
<reference evidence="1 2" key="1">
    <citation type="submission" date="2021-04" db="EMBL/GenBank/DDBJ databases">
        <authorList>
            <person name="De Guttry C."/>
            <person name="Zahm M."/>
            <person name="Klopp C."/>
            <person name="Cabau C."/>
            <person name="Louis A."/>
            <person name="Berthelot C."/>
            <person name="Parey E."/>
            <person name="Roest Crollius H."/>
            <person name="Montfort J."/>
            <person name="Robinson-Rechavi M."/>
            <person name="Bucao C."/>
            <person name="Bouchez O."/>
            <person name="Gislard M."/>
            <person name="Lluch J."/>
            <person name="Milhes M."/>
            <person name="Lampietro C."/>
            <person name="Lopez Roques C."/>
            <person name="Donnadieu C."/>
            <person name="Braasch I."/>
            <person name="Desvignes T."/>
            <person name="Postlethwait J."/>
            <person name="Bobe J."/>
            <person name="Wedekind C."/>
            <person name="Guiguen Y."/>
        </authorList>
    </citation>
    <scope>NUCLEOTIDE SEQUENCE [LARGE SCALE GENOMIC DNA]</scope>
    <source>
        <strain evidence="1">Cs_M1</strain>
        <tissue evidence="1">Blood</tissue>
    </source>
</reference>
<organism evidence="1 2">
    <name type="scientific">Coregonus suidteri</name>
    <dbReference type="NCBI Taxonomy" id="861788"/>
    <lineage>
        <taxon>Eukaryota</taxon>
        <taxon>Metazoa</taxon>
        <taxon>Chordata</taxon>
        <taxon>Craniata</taxon>
        <taxon>Vertebrata</taxon>
        <taxon>Euteleostomi</taxon>
        <taxon>Actinopterygii</taxon>
        <taxon>Neopterygii</taxon>
        <taxon>Teleostei</taxon>
        <taxon>Protacanthopterygii</taxon>
        <taxon>Salmoniformes</taxon>
        <taxon>Salmonidae</taxon>
        <taxon>Coregoninae</taxon>
        <taxon>Coregonus</taxon>
    </lineage>
</organism>
<sequence>MLVRELAVLNPQIFMNEQHIFISHAGTMVWDEQFFSQPEEVAIHMQYVDEEVRQQPCLALIPWSGPLWVSSAPTYYLTHAGRMLVRELAVLNTQIFTMEQPIFICFTPARRMVWEELSSQNEQYVDEEVGQWPCLAIIPWSGPLYVPVSPKPVYYLTRAGRILVRELAVLNTQVTIHIINQS</sequence>
<accession>A0AAN8MDW6</accession>
<protein>
    <submittedName>
        <fullName evidence="1">Uncharacterized protein</fullName>
    </submittedName>
</protein>
<proteinExistence type="predicted"/>